<dbReference type="InterPro" id="IPR015424">
    <property type="entry name" value="PyrdxlP-dep_Trfase"/>
</dbReference>
<dbReference type="SUPFAM" id="SSF53383">
    <property type="entry name" value="PLP-dependent transferases"/>
    <property type="match status" value="1"/>
</dbReference>
<name>A0A553BUI9_9FLAO</name>
<dbReference type="EMBL" id="VJZL01000005">
    <property type="protein sequence ID" value="TRX11913.1"/>
    <property type="molecule type" value="Genomic_DNA"/>
</dbReference>
<dbReference type="GO" id="GO:0030170">
    <property type="term" value="F:pyridoxal phosphate binding"/>
    <property type="evidence" value="ECO:0007669"/>
    <property type="project" value="InterPro"/>
</dbReference>
<keyword evidence="2 4" id="KW-0808">Transferase</keyword>
<reference evidence="4 5" key="1">
    <citation type="submission" date="2019-07" db="EMBL/GenBank/DDBJ databases">
        <title>Novel species of Flavobacterium.</title>
        <authorList>
            <person name="Liu Q."/>
            <person name="Xin Y.-H."/>
        </authorList>
    </citation>
    <scope>NUCLEOTIDE SEQUENCE [LARGE SCALE GENOMIC DNA]</scope>
    <source>
        <strain evidence="4 5">GSR22</strain>
    </source>
</reference>
<evidence type="ECO:0000259" key="3">
    <source>
        <dbReference type="Pfam" id="PF00155"/>
    </source>
</evidence>
<feature type="domain" description="Aminotransferase class I/classII large" evidence="3">
    <location>
        <begin position="46"/>
        <end position="395"/>
    </location>
</feature>
<comment type="cofactor">
    <cofactor evidence="1">
        <name>pyridoxal 5'-phosphate</name>
        <dbReference type="ChEBI" id="CHEBI:597326"/>
    </cofactor>
</comment>
<evidence type="ECO:0000256" key="2">
    <source>
        <dbReference type="ARBA" id="ARBA00022679"/>
    </source>
</evidence>
<dbReference type="InterPro" id="IPR004839">
    <property type="entry name" value="Aminotransferase_I/II_large"/>
</dbReference>
<gene>
    <name evidence="4" type="ORF">FNW11_04885</name>
</gene>
<dbReference type="Gene3D" id="3.40.640.10">
    <property type="entry name" value="Type I PLP-dependent aspartate aminotransferase-like (Major domain)"/>
    <property type="match status" value="1"/>
</dbReference>
<dbReference type="PANTHER" id="PTHR13693">
    <property type="entry name" value="CLASS II AMINOTRANSFERASE/8-AMINO-7-OXONONANOATE SYNTHASE"/>
    <property type="match status" value="1"/>
</dbReference>
<dbReference type="Proteomes" id="UP000318669">
    <property type="component" value="Unassembled WGS sequence"/>
</dbReference>
<dbReference type="OrthoDB" id="9807157at2"/>
<proteinExistence type="predicted"/>
<keyword evidence="4" id="KW-0032">Aminotransferase</keyword>
<sequence>MAKIKHTSAYDVVDHVVTTAKKKKIMHLSSQEEEFNGEFLKINNEELINFGTCGYLGLEKHPDILAKSHELLDRYGSHFSISRAFVKAPYLEELENLISKIFDNHPVVVYTSTSVAHQSVIGTIIEPNDLIILDQQVHYSVQYPCQFTKLQGTMVKMIRHNSMEMLEDFIKRGYNQYDKIWYMADGVYSMYGDLPHKKELLYLLEKYPKFHLYFDDAHGVGWTGINGCGSVFEYFKHSEKVVLISTLAKGFGSIGGIAIFNDLEMHRKIDIYGGILSYTHPLSPSNVGAAIGSAEILLSDTIHAYQNELKELMEYLNTKLDELNLTNTSSNETPIYFIGAGSVKVTHNLIQRVLADGLYVNTATYPVVPNDKTGLRFTLTRHNTKAHIDQLVNSIGKNFHLAVDEENEDLEKIYKTFNIPFKGKNTIKPVDSGNVFVETYNSINEIDSQLWDGLFKDNGNYSHNGLRCIEEIFSNNERVEENWGFHYLIIKDENNEIILATFFTSALYKDDMLALENISRKIEKQREEEPYYLCSKTLAMGSLFTEGEHLYVKGNHSLVNQAFNQFFIEVEKFKKVTDSTVVILRDFQSDFQYHECFEEEGYVKVSMPNSLQLKNVTWKTQEEMLASIPSSKKREGIRYYALRNESLFDITIKSTLTDDESKRCYELFSNVKSRNFGLNFFNYPSKITTVLSRFEGYEFILIRLKNHEKIIASAWIYNGSSHSSPMIVGLDDNYIKTHRIYQQIVYQINKRARQLDKETIFCGFSADFEKQKYGAVAIPTFSYLKIQDTFNSEIINAYSNM</sequence>
<accession>A0A553BUI9</accession>
<comment type="caution">
    <text evidence="4">The sequence shown here is derived from an EMBL/GenBank/DDBJ whole genome shotgun (WGS) entry which is preliminary data.</text>
</comment>
<dbReference type="InterPro" id="IPR015421">
    <property type="entry name" value="PyrdxlP-dep_Trfase_major"/>
</dbReference>
<evidence type="ECO:0000256" key="1">
    <source>
        <dbReference type="ARBA" id="ARBA00001933"/>
    </source>
</evidence>
<dbReference type="Pfam" id="PF00155">
    <property type="entry name" value="Aminotran_1_2"/>
    <property type="match status" value="1"/>
</dbReference>
<dbReference type="InterPro" id="IPR050087">
    <property type="entry name" value="AON_synthase_class-II"/>
</dbReference>
<dbReference type="InterPro" id="IPR015422">
    <property type="entry name" value="PyrdxlP-dep_Trfase_small"/>
</dbReference>
<dbReference type="GO" id="GO:0008483">
    <property type="term" value="F:transaminase activity"/>
    <property type="evidence" value="ECO:0007669"/>
    <property type="project" value="UniProtKB-KW"/>
</dbReference>
<evidence type="ECO:0000313" key="4">
    <source>
        <dbReference type="EMBL" id="TRX11913.1"/>
    </source>
</evidence>
<organism evidence="4 5">
    <name type="scientific">Flavobacterium gawalongense</name>
    <dbReference type="NCBI Taxonomy" id="2594432"/>
    <lineage>
        <taxon>Bacteria</taxon>
        <taxon>Pseudomonadati</taxon>
        <taxon>Bacteroidota</taxon>
        <taxon>Flavobacteriia</taxon>
        <taxon>Flavobacteriales</taxon>
        <taxon>Flavobacteriaceae</taxon>
        <taxon>Flavobacterium</taxon>
    </lineage>
</organism>
<dbReference type="PANTHER" id="PTHR13693:SF3">
    <property type="entry name" value="LD36009P"/>
    <property type="match status" value="1"/>
</dbReference>
<dbReference type="RefSeq" id="WP_144064587.1">
    <property type="nucleotide sequence ID" value="NZ_VJZL01000005.1"/>
</dbReference>
<evidence type="ECO:0000313" key="5">
    <source>
        <dbReference type="Proteomes" id="UP000318669"/>
    </source>
</evidence>
<protein>
    <submittedName>
        <fullName evidence="4">Aminotransferase class I/II-fold pyridoxal phosphate-dependent enzyme</fullName>
    </submittedName>
</protein>
<dbReference type="Gene3D" id="3.90.1150.10">
    <property type="entry name" value="Aspartate Aminotransferase, domain 1"/>
    <property type="match status" value="1"/>
</dbReference>
<dbReference type="AlphaFoldDB" id="A0A553BUI9"/>